<organism evidence="2 3">
    <name type="scientific">Globisporangium ultimum (strain ATCC 200006 / CBS 805.95 / DAOM BR144)</name>
    <name type="common">Pythium ultimum</name>
    <dbReference type="NCBI Taxonomy" id="431595"/>
    <lineage>
        <taxon>Eukaryota</taxon>
        <taxon>Sar</taxon>
        <taxon>Stramenopiles</taxon>
        <taxon>Oomycota</taxon>
        <taxon>Peronosporomycetes</taxon>
        <taxon>Pythiales</taxon>
        <taxon>Pythiaceae</taxon>
        <taxon>Globisporangium</taxon>
    </lineage>
</organism>
<feature type="region of interest" description="Disordered" evidence="1">
    <location>
        <begin position="40"/>
        <end position="72"/>
    </location>
</feature>
<dbReference type="Proteomes" id="UP000019132">
    <property type="component" value="Unassembled WGS sequence"/>
</dbReference>
<feature type="region of interest" description="Disordered" evidence="1">
    <location>
        <begin position="1"/>
        <end position="25"/>
    </location>
</feature>
<reference evidence="3" key="1">
    <citation type="journal article" date="2010" name="Genome Biol.">
        <title>Genome sequence of the necrotrophic plant pathogen Pythium ultimum reveals original pathogenicity mechanisms and effector repertoire.</title>
        <authorList>
            <person name="Levesque C.A."/>
            <person name="Brouwer H."/>
            <person name="Cano L."/>
            <person name="Hamilton J.P."/>
            <person name="Holt C."/>
            <person name="Huitema E."/>
            <person name="Raffaele S."/>
            <person name="Robideau G.P."/>
            <person name="Thines M."/>
            <person name="Win J."/>
            <person name="Zerillo M.M."/>
            <person name="Beakes G.W."/>
            <person name="Boore J.L."/>
            <person name="Busam D."/>
            <person name="Dumas B."/>
            <person name="Ferriera S."/>
            <person name="Fuerstenberg S.I."/>
            <person name="Gachon C.M."/>
            <person name="Gaulin E."/>
            <person name="Govers F."/>
            <person name="Grenville-Briggs L."/>
            <person name="Horner N."/>
            <person name="Hostetler J."/>
            <person name="Jiang R.H."/>
            <person name="Johnson J."/>
            <person name="Krajaejun T."/>
            <person name="Lin H."/>
            <person name="Meijer H.J."/>
            <person name="Moore B."/>
            <person name="Morris P."/>
            <person name="Phuntmart V."/>
            <person name="Puiu D."/>
            <person name="Shetty J."/>
            <person name="Stajich J.E."/>
            <person name="Tripathy S."/>
            <person name="Wawra S."/>
            <person name="van West P."/>
            <person name="Whitty B.R."/>
            <person name="Coutinho P.M."/>
            <person name="Henrissat B."/>
            <person name="Martin F."/>
            <person name="Thomas P.D."/>
            <person name="Tyler B.M."/>
            <person name="De Vries R.P."/>
            <person name="Kamoun S."/>
            <person name="Yandell M."/>
            <person name="Tisserat N."/>
            <person name="Buell C.R."/>
        </authorList>
    </citation>
    <scope>NUCLEOTIDE SEQUENCE</scope>
    <source>
        <strain evidence="3">DAOM:BR144</strain>
    </source>
</reference>
<dbReference type="EMBL" id="GL376567">
    <property type="status" value="NOT_ANNOTATED_CDS"/>
    <property type="molecule type" value="Genomic_DNA"/>
</dbReference>
<protein>
    <submittedName>
        <fullName evidence="2">Uncharacterized protein</fullName>
    </submittedName>
</protein>
<dbReference type="VEuPathDB" id="FungiDB:PYU1_G004342"/>
<evidence type="ECO:0000256" key="1">
    <source>
        <dbReference type="SAM" id="MobiDB-lite"/>
    </source>
</evidence>
<evidence type="ECO:0000313" key="3">
    <source>
        <dbReference type="Proteomes" id="UP000019132"/>
    </source>
</evidence>
<reference evidence="2" key="3">
    <citation type="submission" date="2015-02" db="UniProtKB">
        <authorList>
            <consortium name="EnsemblProtists"/>
        </authorList>
    </citation>
    <scope>IDENTIFICATION</scope>
    <source>
        <strain evidence="2">DAOM BR144</strain>
    </source>
</reference>
<dbReference type="InParanoid" id="K3WHB0"/>
<feature type="compositionally biased region" description="Acidic residues" evidence="1">
    <location>
        <begin position="16"/>
        <end position="25"/>
    </location>
</feature>
<name>K3WHB0_GLOUD</name>
<dbReference type="EnsemblProtists" id="PYU1_T004352">
    <property type="protein sequence ID" value="PYU1_T004352"/>
    <property type="gene ID" value="PYU1_G004342"/>
</dbReference>
<proteinExistence type="predicted"/>
<dbReference type="HOGENOM" id="CLU_2176120_0_0_1"/>
<dbReference type="AlphaFoldDB" id="K3WHB0"/>
<keyword evidence="3" id="KW-1185">Reference proteome</keyword>
<accession>K3WHB0</accession>
<evidence type="ECO:0000313" key="2">
    <source>
        <dbReference type="EnsemblProtists" id="PYU1_T004352"/>
    </source>
</evidence>
<reference evidence="3" key="2">
    <citation type="submission" date="2010-04" db="EMBL/GenBank/DDBJ databases">
        <authorList>
            <person name="Buell R."/>
            <person name="Hamilton J."/>
            <person name="Hostetler J."/>
        </authorList>
    </citation>
    <scope>NUCLEOTIDE SEQUENCE [LARGE SCALE GENOMIC DNA]</scope>
    <source>
        <strain evidence="3">DAOM:BR144</strain>
    </source>
</reference>
<sequence length="110" mass="12408">MFDPMVNGDNAGTQPELDEEVTVEDSDAVVLPKRKMGDMSFFVQDRSNNPKRARHMPPTEQSQIARPPSPSALDRDAEIAAKLINEPQLLKHFVELRRAHVEAHFISCGW</sequence>